<dbReference type="PANTHER" id="PTHR42923">
    <property type="entry name" value="PROTOPORPHYRINOGEN OXIDASE"/>
    <property type="match status" value="1"/>
</dbReference>
<accession>W9GDH6</accession>
<name>W9GDH6_9MICO</name>
<dbReference type="InterPro" id="IPR004572">
    <property type="entry name" value="Protoporphyrinogen_oxidase"/>
</dbReference>
<comment type="pathway">
    <text evidence="4 12">Porphyrin-containing compound metabolism; protoheme biosynthesis.</text>
</comment>
<dbReference type="Gene3D" id="3.90.660.20">
    <property type="entry name" value="Protoporphyrinogen oxidase, mitochondrial, domain 2"/>
    <property type="match status" value="1"/>
</dbReference>
<keyword evidence="15" id="KW-1185">Reference proteome</keyword>
<reference evidence="14 15" key="1">
    <citation type="submission" date="2013-08" db="EMBL/GenBank/DDBJ databases">
        <title>Intrasporangium oryzae NRRL B-24470.</title>
        <authorList>
            <person name="Liu H."/>
            <person name="Wang G."/>
        </authorList>
    </citation>
    <scope>NUCLEOTIDE SEQUENCE [LARGE SCALE GENOMIC DNA]</scope>
    <source>
        <strain evidence="14 15">NRRL B-24470</strain>
    </source>
</reference>
<dbReference type="SUPFAM" id="SSF51905">
    <property type="entry name" value="FAD/NAD(P)-binding domain"/>
    <property type="match status" value="1"/>
</dbReference>
<comment type="caution">
    <text evidence="14">The sequence shown here is derived from an EMBL/GenBank/DDBJ whole genome shotgun (WGS) entry which is preliminary data.</text>
</comment>
<evidence type="ECO:0000259" key="13">
    <source>
        <dbReference type="Pfam" id="PF01593"/>
    </source>
</evidence>
<dbReference type="PANTHER" id="PTHR42923:SF3">
    <property type="entry name" value="PROTOPORPHYRINOGEN OXIDASE"/>
    <property type="match status" value="1"/>
</dbReference>
<dbReference type="RefSeq" id="WP_034804540.1">
    <property type="nucleotide sequence ID" value="NZ_AWSA01000016.1"/>
</dbReference>
<evidence type="ECO:0000256" key="7">
    <source>
        <dbReference type="ARBA" id="ARBA00019046"/>
    </source>
</evidence>
<gene>
    <name evidence="14" type="ORF">N865_12785</name>
</gene>
<comment type="similarity">
    <text evidence="5 12">Belongs to the protoporphyrinogen/coproporphyrinogen oxidase family. Coproporphyrinogen III oxidase subfamily.</text>
</comment>
<dbReference type="eggNOG" id="COG1232">
    <property type="taxonomic scope" value="Bacteria"/>
</dbReference>
<organism evidence="14 15">
    <name type="scientific">Intrasporangium oryzae NRRL B-24470</name>
    <dbReference type="NCBI Taxonomy" id="1386089"/>
    <lineage>
        <taxon>Bacteria</taxon>
        <taxon>Bacillati</taxon>
        <taxon>Actinomycetota</taxon>
        <taxon>Actinomycetes</taxon>
        <taxon>Micrococcales</taxon>
        <taxon>Intrasporangiaceae</taxon>
        <taxon>Intrasporangium</taxon>
    </lineage>
</organism>
<evidence type="ECO:0000256" key="12">
    <source>
        <dbReference type="RuleBase" id="RU364052"/>
    </source>
</evidence>
<evidence type="ECO:0000313" key="15">
    <source>
        <dbReference type="Proteomes" id="UP000019489"/>
    </source>
</evidence>
<keyword evidence="8 12" id="KW-0285">Flavoprotein</keyword>
<dbReference type="SUPFAM" id="SSF54373">
    <property type="entry name" value="FAD-linked reductases, C-terminal domain"/>
    <property type="match status" value="1"/>
</dbReference>
<dbReference type="GO" id="GO:0006783">
    <property type="term" value="P:heme biosynthetic process"/>
    <property type="evidence" value="ECO:0007669"/>
    <property type="project" value="UniProtKB-UniRule"/>
</dbReference>
<comment type="subcellular location">
    <subcellularLocation>
        <location evidence="12">Cytoplasm</location>
    </subcellularLocation>
</comment>
<dbReference type="Gene3D" id="3.50.50.60">
    <property type="entry name" value="FAD/NAD(P)-binding domain"/>
    <property type="match status" value="1"/>
</dbReference>
<comment type="function">
    <text evidence="3 12">Involved in coproporphyrin-dependent heme b biosynthesis. Catalyzes the oxidation of coproporphyrinogen III to coproporphyrin III.</text>
</comment>
<evidence type="ECO:0000256" key="6">
    <source>
        <dbReference type="ARBA" id="ARBA00012402"/>
    </source>
</evidence>
<dbReference type="PATRIC" id="fig|1386089.3.peg.1869"/>
<dbReference type="UniPathway" id="UPA00252"/>
<comment type="cofactor">
    <cofactor evidence="2 12">
        <name>FAD</name>
        <dbReference type="ChEBI" id="CHEBI:57692"/>
    </cofactor>
</comment>
<evidence type="ECO:0000256" key="9">
    <source>
        <dbReference type="ARBA" id="ARBA00022827"/>
    </source>
</evidence>
<dbReference type="GO" id="GO:0004729">
    <property type="term" value="F:oxygen-dependent protoporphyrinogen oxidase activity"/>
    <property type="evidence" value="ECO:0007669"/>
    <property type="project" value="UniProtKB-UniRule"/>
</dbReference>
<evidence type="ECO:0000256" key="5">
    <source>
        <dbReference type="ARBA" id="ARBA00008310"/>
    </source>
</evidence>
<keyword evidence="10 12" id="KW-0560">Oxidoreductase</keyword>
<dbReference type="Proteomes" id="UP000019489">
    <property type="component" value="Unassembled WGS sequence"/>
</dbReference>
<dbReference type="Pfam" id="PF01593">
    <property type="entry name" value="Amino_oxidase"/>
    <property type="match status" value="1"/>
</dbReference>
<feature type="domain" description="Amine oxidase" evidence="13">
    <location>
        <begin position="12"/>
        <end position="455"/>
    </location>
</feature>
<dbReference type="Gene3D" id="1.10.3110.10">
    <property type="entry name" value="protoporphyrinogen ix oxidase, domain 3"/>
    <property type="match status" value="1"/>
</dbReference>
<proteinExistence type="inferred from homology"/>
<protein>
    <recommendedName>
        <fullName evidence="7 12">Coproporphyrinogen III oxidase</fullName>
        <ecNumber evidence="6 12">1.3.3.15</ecNumber>
    </recommendedName>
</protein>
<evidence type="ECO:0000256" key="2">
    <source>
        <dbReference type="ARBA" id="ARBA00001974"/>
    </source>
</evidence>
<dbReference type="STRING" id="1386089.N865_12785"/>
<evidence type="ECO:0000313" key="14">
    <source>
        <dbReference type="EMBL" id="EWT01914.1"/>
    </source>
</evidence>
<evidence type="ECO:0000256" key="11">
    <source>
        <dbReference type="ARBA" id="ARBA00023133"/>
    </source>
</evidence>
<evidence type="ECO:0000256" key="4">
    <source>
        <dbReference type="ARBA" id="ARBA00004744"/>
    </source>
</evidence>
<evidence type="ECO:0000256" key="3">
    <source>
        <dbReference type="ARBA" id="ARBA00002185"/>
    </source>
</evidence>
<evidence type="ECO:0000256" key="10">
    <source>
        <dbReference type="ARBA" id="ARBA00023002"/>
    </source>
</evidence>
<sequence>MGCRVAVVGGGITGLAAAWELSRAGVVVSVLEGSDRIGGKLRVDRVGGDLIDVGAESVLARRPEAVGLIRELGLGQRLTHPAAVSATIVSGGRQWPMPTGTLMGVPSDPESVRGLLTDAEVERLHAEQLTGPTGSDLAVGAFLDDRLGPAVTDKLVEPLLAGVYAGHSRAISLEMAVPVLDRAAREGRSVLEAAREAARAAQDGPQAGTPVFATLVGGLGSLPDLLGEALVARGVEIRTDTTVRAVRPVGEEWVLVSGPTIDEREEPFDAVVIATPAAPTARLLGPVAPESARHLSGIEYASMAIVSLVLDGRPVELATTSGFLVPPTEPLTIKASTFSSTKWPWLRAAHPDRTFLRASIGRHREEASLQRTDDELVEVALRDLATVLGSPLTGVVGSHVQRWGGGLPQYAVGHRSRVEAARAALPPTLVLGGAAYDGVGIPACIGSGRAAAGTLLTRLRDAGADLG</sequence>
<dbReference type="NCBIfam" id="TIGR00562">
    <property type="entry name" value="proto_IX_ox"/>
    <property type="match status" value="1"/>
</dbReference>
<keyword evidence="11 12" id="KW-0350">Heme biosynthesis</keyword>
<dbReference type="OrthoDB" id="3450553at2"/>
<keyword evidence="9 12" id="KW-0274">FAD</keyword>
<dbReference type="EMBL" id="AWSA01000016">
    <property type="protein sequence ID" value="EWT01914.1"/>
    <property type="molecule type" value="Genomic_DNA"/>
</dbReference>
<comment type="catalytic activity">
    <reaction evidence="1">
        <text>coproporphyrinogen III + 3 O2 = coproporphyrin III + 3 H2O2</text>
        <dbReference type="Rhea" id="RHEA:43436"/>
        <dbReference type="ChEBI" id="CHEBI:15379"/>
        <dbReference type="ChEBI" id="CHEBI:16240"/>
        <dbReference type="ChEBI" id="CHEBI:57309"/>
        <dbReference type="ChEBI" id="CHEBI:131725"/>
        <dbReference type="EC" id="1.3.3.15"/>
    </reaction>
    <physiologicalReaction direction="left-to-right" evidence="1">
        <dbReference type="Rhea" id="RHEA:43437"/>
    </physiologicalReaction>
</comment>
<dbReference type="InterPro" id="IPR050464">
    <property type="entry name" value="Zeta_carotene_desat/Oxidored"/>
</dbReference>
<dbReference type="GO" id="GO:0005737">
    <property type="term" value="C:cytoplasm"/>
    <property type="evidence" value="ECO:0007669"/>
    <property type="project" value="UniProtKB-SubCell"/>
</dbReference>
<dbReference type="InterPro" id="IPR002937">
    <property type="entry name" value="Amino_oxidase"/>
</dbReference>
<keyword evidence="12" id="KW-0963">Cytoplasm</keyword>
<evidence type="ECO:0000256" key="8">
    <source>
        <dbReference type="ARBA" id="ARBA00022630"/>
    </source>
</evidence>
<dbReference type="EC" id="1.3.3.15" evidence="6 12"/>
<dbReference type="AlphaFoldDB" id="W9GDH6"/>
<evidence type="ECO:0000256" key="1">
    <source>
        <dbReference type="ARBA" id="ARBA00001755"/>
    </source>
</evidence>
<dbReference type="InterPro" id="IPR036188">
    <property type="entry name" value="FAD/NAD-bd_sf"/>
</dbReference>